<accession>A0A8H2XUD9</accession>
<proteinExistence type="predicted"/>
<dbReference type="Proteomes" id="UP000663846">
    <property type="component" value="Unassembled WGS sequence"/>
</dbReference>
<evidence type="ECO:0000313" key="2">
    <source>
        <dbReference type="Proteomes" id="UP000663846"/>
    </source>
</evidence>
<protein>
    <submittedName>
        <fullName evidence="1">Uncharacterized protein</fullName>
    </submittedName>
</protein>
<sequence length="88" mass="10327">MARRYTLFVGTRDDYNDYNWLEAIETWAQRSRHKLEWMVDKSEDKYTARISIDGNLVSHVIGTGNNLRSARIKLIQELDRSEPAILTI</sequence>
<organism evidence="1 2">
    <name type="scientific">Rhizoctonia solani</name>
    <dbReference type="NCBI Taxonomy" id="456999"/>
    <lineage>
        <taxon>Eukaryota</taxon>
        <taxon>Fungi</taxon>
        <taxon>Dikarya</taxon>
        <taxon>Basidiomycota</taxon>
        <taxon>Agaricomycotina</taxon>
        <taxon>Agaricomycetes</taxon>
        <taxon>Cantharellales</taxon>
        <taxon>Ceratobasidiaceae</taxon>
        <taxon>Rhizoctonia</taxon>
    </lineage>
</organism>
<evidence type="ECO:0000313" key="1">
    <source>
        <dbReference type="EMBL" id="CAE6435126.1"/>
    </source>
</evidence>
<dbReference type="AlphaFoldDB" id="A0A8H2XUD9"/>
<comment type="caution">
    <text evidence="1">The sequence shown here is derived from an EMBL/GenBank/DDBJ whole genome shotgun (WGS) entry which is preliminary data.</text>
</comment>
<reference evidence="1" key="1">
    <citation type="submission" date="2021-01" db="EMBL/GenBank/DDBJ databases">
        <authorList>
            <person name="Kaushik A."/>
        </authorList>
    </citation>
    <scope>NUCLEOTIDE SEQUENCE</scope>
    <source>
        <strain evidence="1">AG1-1C</strain>
    </source>
</reference>
<gene>
    <name evidence="1" type="ORF">RDB_LOCUS118933</name>
</gene>
<name>A0A8H2XUD9_9AGAM</name>
<dbReference type="EMBL" id="CAJMWS010000333">
    <property type="protein sequence ID" value="CAE6435126.1"/>
    <property type="molecule type" value="Genomic_DNA"/>
</dbReference>